<evidence type="ECO:0000313" key="6">
    <source>
        <dbReference type="EMBL" id="OXN01497.1"/>
    </source>
</evidence>
<dbReference type="RefSeq" id="WP_093959682.1">
    <property type="nucleotide sequence ID" value="NZ_NEWD01000004.1"/>
</dbReference>
<name>A0A229W0U5_9BIFI</name>
<evidence type="ECO:0000256" key="1">
    <source>
        <dbReference type="ARBA" id="ARBA00001561"/>
    </source>
</evidence>
<reference evidence="6 7" key="1">
    <citation type="submission" date="2017-05" db="EMBL/GenBank/DDBJ databases">
        <title>Bifidobacterium vansinderenii sp. nov.</title>
        <authorList>
            <person name="Lugli G.A."/>
            <person name="Duranti S."/>
            <person name="Mangifesta M."/>
        </authorList>
    </citation>
    <scope>NUCLEOTIDE SEQUENCE [LARGE SCALE GENOMIC DNA]</scope>
    <source>
        <strain evidence="6 7">Tam10B</strain>
    </source>
</reference>
<dbReference type="Gene3D" id="3.40.80.10">
    <property type="entry name" value="Peptidoglycan recognition protein-like"/>
    <property type="match status" value="1"/>
</dbReference>
<evidence type="ECO:0000313" key="7">
    <source>
        <dbReference type="Proteomes" id="UP000215433"/>
    </source>
</evidence>
<keyword evidence="3" id="KW-0378">Hydrolase</keyword>
<evidence type="ECO:0000259" key="5">
    <source>
        <dbReference type="SMART" id="SM00644"/>
    </source>
</evidence>
<dbReference type="GO" id="GO:0071555">
    <property type="term" value="P:cell wall organization"/>
    <property type="evidence" value="ECO:0007669"/>
    <property type="project" value="UniProtKB-KW"/>
</dbReference>
<dbReference type="PANTHER" id="PTHR30417:SF1">
    <property type="entry name" value="N-ACETYLMURAMOYL-L-ALANINE AMIDASE AMID"/>
    <property type="match status" value="1"/>
</dbReference>
<dbReference type="GO" id="GO:0009254">
    <property type="term" value="P:peptidoglycan turnover"/>
    <property type="evidence" value="ECO:0007669"/>
    <property type="project" value="TreeGrafter"/>
</dbReference>
<evidence type="ECO:0000256" key="3">
    <source>
        <dbReference type="ARBA" id="ARBA00022801"/>
    </source>
</evidence>
<dbReference type="SMART" id="SM00644">
    <property type="entry name" value="Ami_2"/>
    <property type="match status" value="1"/>
</dbReference>
<dbReference type="PANTHER" id="PTHR30417">
    <property type="entry name" value="N-ACETYLMURAMOYL-L-ALANINE AMIDASE AMID"/>
    <property type="match status" value="1"/>
</dbReference>
<dbReference type="InterPro" id="IPR002502">
    <property type="entry name" value="Amidase_domain"/>
</dbReference>
<dbReference type="InterPro" id="IPR036505">
    <property type="entry name" value="Amidase/PGRP_sf"/>
</dbReference>
<dbReference type="EC" id="3.5.1.28" evidence="2"/>
<dbReference type="Proteomes" id="UP000215433">
    <property type="component" value="Unassembled WGS sequence"/>
</dbReference>
<dbReference type="GO" id="GO:0008745">
    <property type="term" value="F:N-acetylmuramoyl-L-alanine amidase activity"/>
    <property type="evidence" value="ECO:0007669"/>
    <property type="project" value="UniProtKB-EC"/>
</dbReference>
<comment type="caution">
    <text evidence="6">The sequence shown here is derived from an EMBL/GenBank/DDBJ whole genome shotgun (WGS) entry which is preliminary data.</text>
</comment>
<dbReference type="SUPFAM" id="SSF55846">
    <property type="entry name" value="N-acetylmuramoyl-L-alanine amidase-like"/>
    <property type="match status" value="1"/>
</dbReference>
<evidence type="ECO:0000256" key="2">
    <source>
        <dbReference type="ARBA" id="ARBA00011901"/>
    </source>
</evidence>
<comment type="catalytic activity">
    <reaction evidence="1">
        <text>Hydrolyzes the link between N-acetylmuramoyl residues and L-amino acid residues in certain cell-wall glycopeptides.</text>
        <dbReference type="EC" id="3.5.1.28"/>
    </reaction>
</comment>
<feature type="domain" description="N-acetylmuramoyl-L-alanine amidase" evidence="5">
    <location>
        <begin position="16"/>
        <end position="146"/>
    </location>
</feature>
<evidence type="ECO:0000256" key="4">
    <source>
        <dbReference type="ARBA" id="ARBA00023316"/>
    </source>
</evidence>
<dbReference type="Pfam" id="PF01510">
    <property type="entry name" value="Amidase_2"/>
    <property type="match status" value="1"/>
</dbReference>
<organism evidence="6 7">
    <name type="scientific">Bifidobacterium vansinderenii</name>
    <dbReference type="NCBI Taxonomy" id="1984871"/>
    <lineage>
        <taxon>Bacteria</taxon>
        <taxon>Bacillati</taxon>
        <taxon>Actinomycetota</taxon>
        <taxon>Actinomycetes</taxon>
        <taxon>Bifidobacteriales</taxon>
        <taxon>Bifidobacteriaceae</taxon>
        <taxon>Bifidobacterium</taxon>
    </lineage>
</organism>
<dbReference type="EMBL" id="NEWD01000004">
    <property type="protein sequence ID" value="OXN01497.1"/>
    <property type="molecule type" value="Genomic_DNA"/>
</dbReference>
<keyword evidence="7" id="KW-1185">Reference proteome</keyword>
<dbReference type="AlphaFoldDB" id="A0A229W0U5"/>
<dbReference type="OrthoDB" id="9758772at2"/>
<accession>A0A229W0U5</accession>
<dbReference type="GO" id="GO:0009253">
    <property type="term" value="P:peptidoglycan catabolic process"/>
    <property type="evidence" value="ECO:0007669"/>
    <property type="project" value="InterPro"/>
</dbReference>
<dbReference type="CDD" id="cd06583">
    <property type="entry name" value="PGRP"/>
    <property type="match status" value="1"/>
</dbReference>
<gene>
    <name evidence="6" type="ORF">Tam10B_0500</name>
</gene>
<dbReference type="InterPro" id="IPR051206">
    <property type="entry name" value="NAMLAA_amidase_2"/>
</dbReference>
<sequence length="160" mass="17831">MKNWDTLEADVDRILTKHFTSGRNGRKIKMVVVHHNGGRLDVDGCWQTWQTRQASAHYQVCVDGTIGQLVWDRDTAWHAANGEANRASIGIEHADETTNPWHISDATLDNGAHLVAAICKHYGLGRPEWMVNVFPHSHFSSTECPASIAGDQNAAYMQRA</sequence>
<keyword evidence="4" id="KW-0961">Cell wall biogenesis/degradation</keyword>
<proteinExistence type="predicted"/>
<protein>
    <recommendedName>
        <fullName evidence="2">N-acetylmuramoyl-L-alanine amidase</fullName>
        <ecNumber evidence="2">3.5.1.28</ecNumber>
    </recommendedName>
</protein>